<proteinExistence type="predicted"/>
<dbReference type="PROSITE" id="PS50075">
    <property type="entry name" value="CARRIER"/>
    <property type="match status" value="1"/>
</dbReference>
<evidence type="ECO:0000256" key="3">
    <source>
        <dbReference type="SAM" id="MobiDB-lite"/>
    </source>
</evidence>
<dbReference type="Proteomes" id="UP000199341">
    <property type="component" value="Unassembled WGS sequence"/>
</dbReference>
<dbReference type="PROSITE" id="PS00012">
    <property type="entry name" value="PHOSPHOPANTETHEINE"/>
    <property type="match status" value="1"/>
</dbReference>
<gene>
    <name evidence="5" type="ORF">SAMN05216259_104267</name>
</gene>
<reference evidence="5 6" key="1">
    <citation type="submission" date="2016-10" db="EMBL/GenBank/DDBJ databases">
        <authorList>
            <person name="de Groot N.N."/>
        </authorList>
    </citation>
    <scope>NUCLEOTIDE SEQUENCE [LARGE SCALE GENOMIC DNA]</scope>
    <source>
        <strain evidence="5 6">CGMCC 4.2022</strain>
    </source>
</reference>
<dbReference type="GO" id="GO:0005737">
    <property type="term" value="C:cytoplasm"/>
    <property type="evidence" value="ECO:0007669"/>
    <property type="project" value="TreeGrafter"/>
</dbReference>
<dbReference type="InterPro" id="IPR036736">
    <property type="entry name" value="ACP-like_sf"/>
</dbReference>
<feature type="region of interest" description="Disordered" evidence="3">
    <location>
        <begin position="77"/>
        <end position="96"/>
    </location>
</feature>
<evidence type="ECO:0000256" key="2">
    <source>
        <dbReference type="ARBA" id="ARBA00022553"/>
    </source>
</evidence>
<dbReference type="InterPro" id="IPR029058">
    <property type="entry name" value="AB_hydrolase_fold"/>
</dbReference>
<dbReference type="GO" id="GO:0044550">
    <property type="term" value="P:secondary metabolite biosynthetic process"/>
    <property type="evidence" value="ECO:0007669"/>
    <property type="project" value="TreeGrafter"/>
</dbReference>
<dbReference type="Pfam" id="PF00975">
    <property type="entry name" value="Thioesterase"/>
    <property type="match status" value="1"/>
</dbReference>
<accession>A0A1H0BQE6</accession>
<dbReference type="InterPro" id="IPR006162">
    <property type="entry name" value="Ppantetheine_attach_site"/>
</dbReference>
<evidence type="ECO:0000313" key="5">
    <source>
        <dbReference type="EMBL" id="SDN47879.1"/>
    </source>
</evidence>
<protein>
    <submittedName>
        <fullName evidence="5">Phosphopantetheine attachment site</fullName>
    </submittedName>
</protein>
<dbReference type="Gene3D" id="1.10.1200.10">
    <property type="entry name" value="ACP-like"/>
    <property type="match status" value="1"/>
</dbReference>
<dbReference type="SUPFAM" id="SSF53474">
    <property type="entry name" value="alpha/beta-Hydrolases"/>
    <property type="match status" value="1"/>
</dbReference>
<dbReference type="GO" id="GO:0031177">
    <property type="term" value="F:phosphopantetheine binding"/>
    <property type="evidence" value="ECO:0007669"/>
    <property type="project" value="InterPro"/>
</dbReference>
<dbReference type="RefSeq" id="WP_176930217.1">
    <property type="nucleotide sequence ID" value="NZ_FNIE01000004.1"/>
</dbReference>
<name>A0A1H0BQE6_9ACTN</name>
<dbReference type="PANTHER" id="PTHR45527:SF1">
    <property type="entry name" value="FATTY ACID SYNTHASE"/>
    <property type="match status" value="1"/>
</dbReference>
<dbReference type="InterPro" id="IPR020806">
    <property type="entry name" value="PKS_PP-bd"/>
</dbReference>
<evidence type="ECO:0000259" key="4">
    <source>
        <dbReference type="PROSITE" id="PS50075"/>
    </source>
</evidence>
<dbReference type="InterPro" id="IPR001031">
    <property type="entry name" value="Thioesterase"/>
</dbReference>
<dbReference type="SMART" id="SM00823">
    <property type="entry name" value="PKS_PP"/>
    <property type="match status" value="1"/>
</dbReference>
<dbReference type="Gene3D" id="3.40.50.1820">
    <property type="entry name" value="alpha/beta hydrolase"/>
    <property type="match status" value="1"/>
</dbReference>
<keyword evidence="2" id="KW-0597">Phosphoprotein</keyword>
<dbReference type="STRING" id="310781.SAMN05216259_104267"/>
<dbReference type="PANTHER" id="PTHR45527">
    <property type="entry name" value="NONRIBOSOMAL PEPTIDE SYNTHETASE"/>
    <property type="match status" value="1"/>
</dbReference>
<organism evidence="5 6">
    <name type="scientific">Actinacidiphila guanduensis</name>
    <dbReference type="NCBI Taxonomy" id="310781"/>
    <lineage>
        <taxon>Bacteria</taxon>
        <taxon>Bacillati</taxon>
        <taxon>Actinomycetota</taxon>
        <taxon>Actinomycetes</taxon>
        <taxon>Kitasatosporales</taxon>
        <taxon>Streptomycetaceae</taxon>
        <taxon>Actinacidiphila</taxon>
    </lineage>
</organism>
<dbReference type="Pfam" id="PF00550">
    <property type="entry name" value="PP-binding"/>
    <property type="match status" value="1"/>
</dbReference>
<evidence type="ECO:0000256" key="1">
    <source>
        <dbReference type="ARBA" id="ARBA00022450"/>
    </source>
</evidence>
<keyword evidence="1" id="KW-0596">Phosphopantetheine</keyword>
<evidence type="ECO:0000313" key="6">
    <source>
        <dbReference type="Proteomes" id="UP000199341"/>
    </source>
</evidence>
<dbReference type="EMBL" id="FNIE01000004">
    <property type="protein sequence ID" value="SDN47879.1"/>
    <property type="molecule type" value="Genomic_DNA"/>
</dbReference>
<feature type="domain" description="Carrier" evidence="4">
    <location>
        <begin position="10"/>
        <end position="84"/>
    </location>
</feature>
<dbReference type="GO" id="GO:0017000">
    <property type="term" value="P:antibiotic biosynthetic process"/>
    <property type="evidence" value="ECO:0007669"/>
    <property type="project" value="UniProtKB-ARBA"/>
</dbReference>
<dbReference type="InterPro" id="IPR009081">
    <property type="entry name" value="PP-bd_ACP"/>
</dbReference>
<dbReference type="AlphaFoldDB" id="A0A1H0BQE6"/>
<keyword evidence="6" id="KW-1185">Reference proteome</keyword>
<sequence>MHPKIPDRTALSCLAVEQLVGEVWSARFGRAVTPYDDFFDLGGDSLTVVEVTAELRERGLPVRSSAALRHPTPARLAEHLTPPRPVRPAALDPGPLPAPAPGGGPLRALPIAAGDEGGPLHVVHSESHVRAEREAVAAWAQGRAAFGFPLPGAGGTVEDLAERLLPALRAHPPQGPYRLLGFGHGAVVALEAARRLRAEGAEVALLALLAPPPAADEPTPDAEELLTARLADLAGRFALEGGESAAEVHARFRAAGWYEDAAPADLAALQAGWARLAHAVARYGHPPYEGRALLVADGLGRIPVEAALSGAEARAHRLGHGLRSPLALLRDPGTAETMRKALRP</sequence>
<dbReference type="GO" id="GO:0043041">
    <property type="term" value="P:amino acid activation for nonribosomal peptide biosynthetic process"/>
    <property type="evidence" value="ECO:0007669"/>
    <property type="project" value="TreeGrafter"/>
</dbReference>
<dbReference type="SUPFAM" id="SSF47336">
    <property type="entry name" value="ACP-like"/>
    <property type="match status" value="1"/>
</dbReference>